<protein>
    <submittedName>
        <fullName evidence="2">Uncharacterized protein</fullName>
    </submittedName>
</protein>
<reference evidence="2" key="2">
    <citation type="journal article" date="2015" name="Data Brief">
        <title>Shoot transcriptome of the giant reed, Arundo donax.</title>
        <authorList>
            <person name="Barrero R.A."/>
            <person name="Guerrero F.D."/>
            <person name="Moolhuijzen P."/>
            <person name="Goolsby J.A."/>
            <person name="Tidwell J."/>
            <person name="Bellgard S.E."/>
            <person name="Bellgard M.I."/>
        </authorList>
    </citation>
    <scope>NUCLEOTIDE SEQUENCE</scope>
    <source>
        <tissue evidence="2">Shoot tissue taken approximately 20 cm above the soil surface</tissue>
    </source>
</reference>
<dbReference type="EMBL" id="GBRH01227421">
    <property type="protein sequence ID" value="JAD70474.1"/>
    <property type="molecule type" value="Transcribed_RNA"/>
</dbReference>
<dbReference type="AlphaFoldDB" id="A0A0A9C2E6"/>
<reference evidence="2" key="1">
    <citation type="submission" date="2014-09" db="EMBL/GenBank/DDBJ databases">
        <authorList>
            <person name="Magalhaes I.L.F."/>
            <person name="Oliveira U."/>
            <person name="Santos F.R."/>
            <person name="Vidigal T.H.D.A."/>
            <person name="Brescovit A.D."/>
            <person name="Santos A.J."/>
        </authorList>
    </citation>
    <scope>NUCLEOTIDE SEQUENCE</scope>
    <source>
        <tissue evidence="2">Shoot tissue taken approximately 20 cm above the soil surface</tissue>
    </source>
</reference>
<feature type="region of interest" description="Disordered" evidence="1">
    <location>
        <begin position="1"/>
        <end position="25"/>
    </location>
</feature>
<sequence>MAEHRIGDRNRRKSVSEVTKKKEIG</sequence>
<evidence type="ECO:0000256" key="1">
    <source>
        <dbReference type="SAM" id="MobiDB-lite"/>
    </source>
</evidence>
<organism evidence="2">
    <name type="scientific">Arundo donax</name>
    <name type="common">Giant reed</name>
    <name type="synonym">Donax arundinaceus</name>
    <dbReference type="NCBI Taxonomy" id="35708"/>
    <lineage>
        <taxon>Eukaryota</taxon>
        <taxon>Viridiplantae</taxon>
        <taxon>Streptophyta</taxon>
        <taxon>Embryophyta</taxon>
        <taxon>Tracheophyta</taxon>
        <taxon>Spermatophyta</taxon>
        <taxon>Magnoliopsida</taxon>
        <taxon>Liliopsida</taxon>
        <taxon>Poales</taxon>
        <taxon>Poaceae</taxon>
        <taxon>PACMAD clade</taxon>
        <taxon>Arundinoideae</taxon>
        <taxon>Arundineae</taxon>
        <taxon>Arundo</taxon>
    </lineage>
</organism>
<name>A0A0A9C2E6_ARUDO</name>
<evidence type="ECO:0000313" key="2">
    <source>
        <dbReference type="EMBL" id="JAD70474.1"/>
    </source>
</evidence>
<proteinExistence type="predicted"/>
<accession>A0A0A9C2E6</accession>